<evidence type="ECO:0000313" key="3">
    <source>
        <dbReference type="Proteomes" id="UP000037923"/>
    </source>
</evidence>
<dbReference type="InterPro" id="IPR006461">
    <property type="entry name" value="PLAC_motif_containing"/>
</dbReference>
<dbReference type="Proteomes" id="UP000037923">
    <property type="component" value="Unassembled WGS sequence"/>
</dbReference>
<feature type="transmembrane region" description="Helical" evidence="1">
    <location>
        <begin position="77"/>
        <end position="102"/>
    </location>
</feature>
<dbReference type="RefSeq" id="XP_015661602.1">
    <property type="nucleotide sequence ID" value="XM_015800000.1"/>
</dbReference>
<protein>
    <submittedName>
        <fullName evidence="2">Putative ama1 protein</fullName>
    </submittedName>
</protein>
<proteinExistence type="predicted"/>
<reference evidence="2 3" key="1">
    <citation type="submission" date="2015-07" db="EMBL/GenBank/DDBJ databases">
        <title>High-quality genome of monoxenous trypanosomatid Leptomonas pyrrhocoris.</title>
        <authorList>
            <person name="Flegontov P."/>
            <person name="Butenko A."/>
            <person name="Firsov S."/>
            <person name="Vlcek C."/>
            <person name="Logacheva M.D."/>
            <person name="Field M."/>
            <person name="Filatov D."/>
            <person name="Flegontova O."/>
            <person name="Gerasimov E."/>
            <person name="Jackson A.P."/>
            <person name="Kelly S."/>
            <person name="Opperdoes F."/>
            <person name="O'Reilly A."/>
            <person name="Votypka J."/>
            <person name="Yurchenko V."/>
            <person name="Lukes J."/>
        </authorList>
    </citation>
    <scope>NUCLEOTIDE SEQUENCE [LARGE SCALE GENOMIC DNA]</scope>
    <source>
        <strain evidence="2">H10</strain>
    </source>
</reference>
<dbReference type="EMBL" id="LGTL01000004">
    <property type="protein sequence ID" value="KPA83163.1"/>
    <property type="molecule type" value="Genomic_DNA"/>
</dbReference>
<keyword evidence="1" id="KW-0812">Transmembrane</keyword>
<keyword evidence="3" id="KW-1185">Reference proteome</keyword>
<dbReference type="AlphaFoldDB" id="A0A0M9G639"/>
<organism evidence="2 3">
    <name type="scientific">Leptomonas pyrrhocoris</name>
    <name type="common">Firebug parasite</name>
    <dbReference type="NCBI Taxonomy" id="157538"/>
    <lineage>
        <taxon>Eukaryota</taxon>
        <taxon>Discoba</taxon>
        <taxon>Euglenozoa</taxon>
        <taxon>Kinetoplastea</taxon>
        <taxon>Metakinetoplastina</taxon>
        <taxon>Trypanosomatida</taxon>
        <taxon>Trypanosomatidae</taxon>
        <taxon>Leishmaniinae</taxon>
        <taxon>Leptomonas</taxon>
    </lineage>
</organism>
<name>A0A0M9G639_LEPPY</name>
<evidence type="ECO:0000313" key="2">
    <source>
        <dbReference type="EMBL" id="KPA83163.1"/>
    </source>
</evidence>
<comment type="caution">
    <text evidence="2">The sequence shown here is derived from an EMBL/GenBank/DDBJ whole genome shotgun (WGS) entry which is preliminary data.</text>
</comment>
<dbReference type="OrthoDB" id="1045822at2759"/>
<accession>A0A0M9G639</accession>
<keyword evidence="1" id="KW-1133">Transmembrane helix</keyword>
<dbReference type="NCBIfam" id="TIGR01571">
    <property type="entry name" value="A_thal_Cys_rich"/>
    <property type="match status" value="1"/>
</dbReference>
<dbReference type="VEuPathDB" id="TriTrypDB:LpyrH10_04_4080"/>
<sequence>MSIDNTGDDRTVPVNTMPNPAPYVTAPPTMARNAKGRFLHGLCVCCDECDSCLEAWFCTRCQMSRQCNMMKNGKAEIDWLTCCASYLVDVLCAAGLLAFIFVCQTRRMARERYGIAGGCCGDCCLAWLCTSCTTQQILLEMSARGDFPGACCYQVPHLPGATNMY</sequence>
<gene>
    <name evidence="2" type="ORF">ABB37_02858</name>
</gene>
<dbReference type="PANTHER" id="PTHR15907">
    <property type="entry name" value="DUF614 FAMILY PROTEIN-RELATED"/>
    <property type="match status" value="1"/>
</dbReference>
<dbReference type="OMA" id="NNRREIH"/>
<keyword evidence="1" id="KW-0472">Membrane</keyword>
<dbReference type="GeneID" id="26903149"/>
<evidence type="ECO:0000256" key="1">
    <source>
        <dbReference type="SAM" id="Phobius"/>
    </source>
</evidence>
<dbReference type="Pfam" id="PF04749">
    <property type="entry name" value="PLAC8"/>
    <property type="match status" value="1"/>
</dbReference>